<evidence type="ECO:0000313" key="1">
    <source>
        <dbReference type="EMBL" id="MBW0484052.1"/>
    </source>
</evidence>
<organism evidence="1 2">
    <name type="scientific">Austropuccinia psidii MF-1</name>
    <dbReference type="NCBI Taxonomy" id="1389203"/>
    <lineage>
        <taxon>Eukaryota</taxon>
        <taxon>Fungi</taxon>
        <taxon>Dikarya</taxon>
        <taxon>Basidiomycota</taxon>
        <taxon>Pucciniomycotina</taxon>
        <taxon>Pucciniomycetes</taxon>
        <taxon>Pucciniales</taxon>
        <taxon>Sphaerophragmiaceae</taxon>
        <taxon>Austropuccinia</taxon>
    </lineage>
</organism>
<dbReference type="Proteomes" id="UP000765509">
    <property type="component" value="Unassembled WGS sequence"/>
</dbReference>
<reference evidence="1" key="1">
    <citation type="submission" date="2021-03" db="EMBL/GenBank/DDBJ databases">
        <title>Draft genome sequence of rust myrtle Austropuccinia psidii MF-1, a brazilian biotype.</title>
        <authorList>
            <person name="Quecine M.C."/>
            <person name="Pachon D.M.R."/>
            <person name="Bonatelli M.L."/>
            <person name="Correr F.H."/>
            <person name="Franceschini L.M."/>
            <person name="Leite T.F."/>
            <person name="Margarido G.R.A."/>
            <person name="Almeida C.A."/>
            <person name="Ferrarezi J.A."/>
            <person name="Labate C.A."/>
        </authorList>
    </citation>
    <scope>NUCLEOTIDE SEQUENCE</scope>
    <source>
        <strain evidence="1">MF-1</strain>
    </source>
</reference>
<evidence type="ECO:0000313" key="2">
    <source>
        <dbReference type="Proteomes" id="UP000765509"/>
    </source>
</evidence>
<dbReference type="OrthoDB" id="2595244at2759"/>
<accession>A0A9Q3CK58</accession>
<sequence>MILNLEDRVRRLCACSLGFKDCYGFTYYWCTLSPALELAYKTSIHASNKQTPAILEKEWNIRLPQNSSRKDLVDIHPTAASLK</sequence>
<name>A0A9Q3CK58_9BASI</name>
<dbReference type="AlphaFoldDB" id="A0A9Q3CK58"/>
<dbReference type="EMBL" id="AVOT02007505">
    <property type="protein sequence ID" value="MBW0484052.1"/>
    <property type="molecule type" value="Genomic_DNA"/>
</dbReference>
<keyword evidence="2" id="KW-1185">Reference proteome</keyword>
<comment type="caution">
    <text evidence="1">The sequence shown here is derived from an EMBL/GenBank/DDBJ whole genome shotgun (WGS) entry which is preliminary data.</text>
</comment>
<proteinExistence type="predicted"/>
<gene>
    <name evidence="1" type="ORF">O181_023767</name>
</gene>
<protein>
    <submittedName>
        <fullName evidence="1">Uncharacterized protein</fullName>
    </submittedName>
</protein>